<dbReference type="Gene3D" id="3.90.1580.10">
    <property type="entry name" value="paralog of FGE (formylglycine-generating enzyme)"/>
    <property type="match status" value="1"/>
</dbReference>
<gene>
    <name evidence="2" type="ORF">GCM10010946_13170</name>
</gene>
<sequence length="254" mass="27944">MLMPAAAGAAELADTDLSPYLPVAGGTFKSVLSGTGLQSEIRVSGFLMRRDPVSQQDFLQFVQKNPQWRKDRIPSLFADKAYLAQWPAADSFGAADPDSPVTGISWFAARAYCQSEQARLPRWYEWELAAAADETTTDARASAAWRSRILNWYGQNAQSAQTQQSFPPNVYGLRALHGQIWEWVGDFNALLISPDSRTQGDPDKLQFCGAGAISLQNKENYAILMRVALLSSLTARSTTASMGFRCVRDQKGIP</sequence>
<accession>A0ABQ2XVS7</accession>
<name>A0ABQ2XVS7_9BURK</name>
<organism evidence="2 3">
    <name type="scientific">Undibacterium squillarum</name>
    <dbReference type="NCBI Taxonomy" id="1131567"/>
    <lineage>
        <taxon>Bacteria</taxon>
        <taxon>Pseudomonadati</taxon>
        <taxon>Pseudomonadota</taxon>
        <taxon>Betaproteobacteria</taxon>
        <taxon>Burkholderiales</taxon>
        <taxon>Oxalobacteraceae</taxon>
        <taxon>Undibacterium</taxon>
    </lineage>
</organism>
<dbReference type="InterPro" id="IPR005532">
    <property type="entry name" value="SUMF_dom"/>
</dbReference>
<dbReference type="InterPro" id="IPR042095">
    <property type="entry name" value="SUMF_sf"/>
</dbReference>
<evidence type="ECO:0000313" key="2">
    <source>
        <dbReference type="EMBL" id="GGX36665.1"/>
    </source>
</evidence>
<dbReference type="PANTHER" id="PTHR23150:SF19">
    <property type="entry name" value="FORMYLGLYCINE-GENERATING ENZYME"/>
    <property type="match status" value="1"/>
</dbReference>
<dbReference type="EMBL" id="BMYU01000002">
    <property type="protein sequence ID" value="GGX36665.1"/>
    <property type="molecule type" value="Genomic_DNA"/>
</dbReference>
<proteinExistence type="predicted"/>
<keyword evidence="3" id="KW-1185">Reference proteome</keyword>
<feature type="domain" description="Sulfatase-modifying factor enzyme-like" evidence="1">
    <location>
        <begin position="23"/>
        <end position="248"/>
    </location>
</feature>
<comment type="caution">
    <text evidence="2">The sequence shown here is derived from an EMBL/GenBank/DDBJ whole genome shotgun (WGS) entry which is preliminary data.</text>
</comment>
<dbReference type="Pfam" id="PF03781">
    <property type="entry name" value="FGE-sulfatase"/>
    <property type="match status" value="1"/>
</dbReference>
<reference evidence="3" key="1">
    <citation type="journal article" date="2019" name="Int. J. Syst. Evol. Microbiol.">
        <title>The Global Catalogue of Microorganisms (GCM) 10K type strain sequencing project: providing services to taxonomists for standard genome sequencing and annotation.</title>
        <authorList>
            <consortium name="The Broad Institute Genomics Platform"/>
            <consortium name="The Broad Institute Genome Sequencing Center for Infectious Disease"/>
            <person name="Wu L."/>
            <person name="Ma J."/>
        </authorList>
    </citation>
    <scope>NUCLEOTIDE SEQUENCE [LARGE SCALE GENOMIC DNA]</scope>
    <source>
        <strain evidence="3">KCTC 23917</strain>
    </source>
</reference>
<dbReference type="SUPFAM" id="SSF56436">
    <property type="entry name" value="C-type lectin-like"/>
    <property type="match status" value="1"/>
</dbReference>
<dbReference type="InterPro" id="IPR016187">
    <property type="entry name" value="CTDL_fold"/>
</dbReference>
<dbReference type="PANTHER" id="PTHR23150">
    <property type="entry name" value="SULFATASE MODIFYING FACTOR 1, 2"/>
    <property type="match status" value="1"/>
</dbReference>
<evidence type="ECO:0000259" key="1">
    <source>
        <dbReference type="Pfam" id="PF03781"/>
    </source>
</evidence>
<dbReference type="InterPro" id="IPR051043">
    <property type="entry name" value="Sulfatase_Mod_Factor_Kinase"/>
</dbReference>
<evidence type="ECO:0000313" key="3">
    <source>
        <dbReference type="Proteomes" id="UP000653343"/>
    </source>
</evidence>
<protein>
    <recommendedName>
        <fullName evidence="1">Sulfatase-modifying factor enzyme-like domain-containing protein</fullName>
    </recommendedName>
</protein>
<dbReference type="Proteomes" id="UP000653343">
    <property type="component" value="Unassembled WGS sequence"/>
</dbReference>